<gene>
    <name evidence="3" type="ORF">SAMN05216404_108141</name>
</gene>
<protein>
    <recommendedName>
        <fullName evidence="5">Lipoprotein</fullName>
    </recommendedName>
</protein>
<name>A0A1H8KGS0_9PROT</name>
<evidence type="ECO:0000256" key="2">
    <source>
        <dbReference type="SAM" id="SignalP"/>
    </source>
</evidence>
<sequence>MKLLLSSILMVLIAGSLLSCEKDSSTKQEHQTRNNPEPWEESWGEYQSKTTAPYARHAPPTFMGYTCTIDCSGHEAGYEWAEENDIHDPDDCGGNSDSFIEGCIAYAEERQAQASDTEELDYDY</sequence>
<evidence type="ECO:0000313" key="4">
    <source>
        <dbReference type="Proteomes" id="UP000183898"/>
    </source>
</evidence>
<dbReference type="Proteomes" id="UP000183898">
    <property type="component" value="Unassembled WGS sequence"/>
</dbReference>
<dbReference type="RefSeq" id="WP_139176865.1">
    <property type="nucleotide sequence ID" value="NZ_FOCT01000008.1"/>
</dbReference>
<evidence type="ECO:0000256" key="1">
    <source>
        <dbReference type="SAM" id="MobiDB-lite"/>
    </source>
</evidence>
<organism evidence="3 4">
    <name type="scientific">Nitrosospira multiformis</name>
    <dbReference type="NCBI Taxonomy" id="1231"/>
    <lineage>
        <taxon>Bacteria</taxon>
        <taxon>Pseudomonadati</taxon>
        <taxon>Pseudomonadota</taxon>
        <taxon>Betaproteobacteria</taxon>
        <taxon>Nitrosomonadales</taxon>
        <taxon>Nitrosomonadaceae</taxon>
        <taxon>Nitrosospira</taxon>
    </lineage>
</organism>
<feature type="compositionally biased region" description="Basic and acidic residues" evidence="1">
    <location>
        <begin position="22"/>
        <end position="32"/>
    </location>
</feature>
<evidence type="ECO:0000313" key="3">
    <source>
        <dbReference type="EMBL" id="SEN92092.1"/>
    </source>
</evidence>
<feature type="chain" id="PRO_5010190942" description="Lipoprotein" evidence="2">
    <location>
        <begin position="22"/>
        <end position="124"/>
    </location>
</feature>
<feature type="signal peptide" evidence="2">
    <location>
        <begin position="1"/>
        <end position="21"/>
    </location>
</feature>
<dbReference type="EMBL" id="FOCT01000008">
    <property type="protein sequence ID" value="SEN92092.1"/>
    <property type="molecule type" value="Genomic_DNA"/>
</dbReference>
<accession>A0A1H8KGS0</accession>
<dbReference type="PROSITE" id="PS51257">
    <property type="entry name" value="PROKAR_LIPOPROTEIN"/>
    <property type="match status" value="1"/>
</dbReference>
<reference evidence="3 4" key="1">
    <citation type="submission" date="2016-10" db="EMBL/GenBank/DDBJ databases">
        <authorList>
            <person name="de Groot N.N."/>
        </authorList>
    </citation>
    <scope>NUCLEOTIDE SEQUENCE [LARGE SCALE GENOMIC DNA]</scope>
    <source>
        <strain evidence="3 4">Nl18</strain>
    </source>
</reference>
<keyword evidence="2" id="KW-0732">Signal</keyword>
<dbReference type="AlphaFoldDB" id="A0A1H8KGS0"/>
<feature type="region of interest" description="Disordered" evidence="1">
    <location>
        <begin position="22"/>
        <end position="46"/>
    </location>
</feature>
<evidence type="ECO:0008006" key="5">
    <source>
        <dbReference type="Google" id="ProtNLM"/>
    </source>
</evidence>
<proteinExistence type="predicted"/>